<comment type="caution">
    <text evidence="1">The sequence shown here is derived from an EMBL/GenBank/DDBJ whole genome shotgun (WGS) entry which is preliminary data.</text>
</comment>
<organism evidence="1 2">
    <name type="scientific">Pontibacterium sinense</name>
    <dbReference type="NCBI Taxonomy" id="2781979"/>
    <lineage>
        <taxon>Bacteria</taxon>
        <taxon>Pseudomonadati</taxon>
        <taxon>Pseudomonadota</taxon>
        <taxon>Gammaproteobacteria</taxon>
        <taxon>Oceanospirillales</taxon>
        <taxon>Oceanospirillaceae</taxon>
        <taxon>Pontibacterium</taxon>
    </lineage>
</organism>
<proteinExistence type="predicted"/>
<reference evidence="1" key="1">
    <citation type="submission" date="2020-10" db="EMBL/GenBank/DDBJ databases">
        <title>Bacterium isolated from coastal waters sediment.</title>
        <authorList>
            <person name="Chen R.-J."/>
            <person name="Lu D.-C."/>
            <person name="Zhu K.-L."/>
            <person name="Du Z.-J."/>
        </authorList>
    </citation>
    <scope>NUCLEOTIDE SEQUENCE</scope>
    <source>
        <strain evidence="1">N1Y112</strain>
    </source>
</reference>
<evidence type="ECO:0000313" key="1">
    <source>
        <dbReference type="EMBL" id="MBE9396471.1"/>
    </source>
</evidence>
<dbReference type="EMBL" id="JADEYS010000003">
    <property type="protein sequence ID" value="MBE9396471.1"/>
    <property type="molecule type" value="Genomic_DNA"/>
</dbReference>
<keyword evidence="1" id="KW-0449">Lipoprotein</keyword>
<gene>
    <name evidence="1" type="ORF">IOQ59_04265</name>
</gene>
<accession>A0A8J7FB48</accession>
<name>A0A8J7FB48_9GAMM</name>
<evidence type="ECO:0000313" key="2">
    <source>
        <dbReference type="Proteomes" id="UP000640333"/>
    </source>
</evidence>
<dbReference type="PROSITE" id="PS51257">
    <property type="entry name" value="PROKAR_LIPOPROTEIN"/>
    <property type="match status" value="1"/>
</dbReference>
<protein>
    <submittedName>
        <fullName evidence="1">Lipoprotein</fullName>
    </submittedName>
</protein>
<dbReference type="AlphaFoldDB" id="A0A8J7FB48"/>
<sequence length="34" mass="3434">MSRLNYLCLLVAVVALAGCSPIPDLPGPIGIPGL</sequence>
<dbReference type="RefSeq" id="WP_193952021.1">
    <property type="nucleotide sequence ID" value="NZ_JADEYS010000003.1"/>
</dbReference>
<dbReference type="Proteomes" id="UP000640333">
    <property type="component" value="Unassembled WGS sequence"/>
</dbReference>
<keyword evidence="2" id="KW-1185">Reference proteome</keyword>